<proteinExistence type="predicted"/>
<dbReference type="EMBL" id="JAOZYB010000310">
    <property type="protein sequence ID" value="MEB3964330.1"/>
    <property type="molecule type" value="Genomic_DNA"/>
</dbReference>
<keyword evidence="3" id="KW-1185">Reference proteome</keyword>
<feature type="compositionally biased region" description="Basic and acidic residues" evidence="1">
    <location>
        <begin position="67"/>
        <end position="79"/>
    </location>
</feature>
<gene>
    <name evidence="2" type="ORF">OKJ48_29460</name>
</gene>
<dbReference type="RefSeq" id="WP_324772054.1">
    <property type="nucleotide sequence ID" value="NZ_BAAATS010000005.1"/>
</dbReference>
<evidence type="ECO:0000313" key="2">
    <source>
        <dbReference type="EMBL" id="MEB3964330.1"/>
    </source>
</evidence>
<evidence type="ECO:0000256" key="1">
    <source>
        <dbReference type="SAM" id="MobiDB-lite"/>
    </source>
</evidence>
<protein>
    <submittedName>
        <fullName evidence="2">Uncharacterized protein</fullName>
    </submittedName>
</protein>
<accession>A0ABU6CHY1</accession>
<name>A0ABU6CHY1_9ACTN</name>
<reference evidence="2 3" key="1">
    <citation type="submission" date="2022-10" db="EMBL/GenBank/DDBJ databases">
        <authorList>
            <person name="Xie J."/>
            <person name="Shen N."/>
        </authorList>
    </citation>
    <scope>NUCLEOTIDE SEQUENCE [LARGE SCALE GENOMIC DNA]</scope>
    <source>
        <strain evidence="2 3">DSM 41681</strain>
    </source>
</reference>
<organism evidence="2 3">
    <name type="scientific">Streptomyces kunmingensis</name>
    <dbReference type="NCBI Taxonomy" id="68225"/>
    <lineage>
        <taxon>Bacteria</taxon>
        <taxon>Bacillati</taxon>
        <taxon>Actinomycetota</taxon>
        <taxon>Actinomycetes</taxon>
        <taxon>Kitasatosporales</taxon>
        <taxon>Streptomycetaceae</taxon>
        <taxon>Streptomyces</taxon>
    </lineage>
</organism>
<sequence>MSARTGSQVFRVAWLPGTDQLSGRCHCGALHTCQDPVAMWEWMLAHPDHPDQPGTESHPGTGVCPGTEDRLSAEEDRTP</sequence>
<evidence type="ECO:0000313" key="3">
    <source>
        <dbReference type="Proteomes" id="UP001352223"/>
    </source>
</evidence>
<comment type="caution">
    <text evidence="2">The sequence shown here is derived from an EMBL/GenBank/DDBJ whole genome shotgun (WGS) entry which is preliminary data.</text>
</comment>
<dbReference type="Proteomes" id="UP001352223">
    <property type="component" value="Unassembled WGS sequence"/>
</dbReference>
<feature type="region of interest" description="Disordered" evidence="1">
    <location>
        <begin position="45"/>
        <end position="79"/>
    </location>
</feature>